<feature type="domain" description="RRM" evidence="4">
    <location>
        <begin position="156"/>
        <end position="233"/>
    </location>
</feature>
<keyword evidence="1 2" id="KW-0694">RNA-binding</keyword>
<accession>T1IYB7</accession>
<dbReference type="Proteomes" id="UP000014500">
    <property type="component" value="Unassembled WGS sequence"/>
</dbReference>
<feature type="domain" description="RRM" evidence="4">
    <location>
        <begin position="60"/>
        <end position="148"/>
    </location>
</feature>
<keyword evidence="6" id="KW-1185">Reference proteome</keyword>
<dbReference type="SMART" id="SM00360">
    <property type="entry name" value="RRM"/>
    <property type="match status" value="2"/>
</dbReference>
<feature type="region of interest" description="Disordered" evidence="3">
    <location>
        <begin position="32"/>
        <end position="76"/>
    </location>
</feature>
<dbReference type="PANTHER" id="PTHR48027">
    <property type="entry name" value="HETEROGENEOUS NUCLEAR RIBONUCLEOPROTEIN 87F-RELATED"/>
    <property type="match status" value="1"/>
</dbReference>
<evidence type="ECO:0000256" key="2">
    <source>
        <dbReference type="PROSITE-ProRule" id="PRU00176"/>
    </source>
</evidence>
<proteinExistence type="predicted"/>
<dbReference type="EnsemblMetazoa" id="SMAR006226-RA">
    <property type="protein sequence ID" value="SMAR006226-PA"/>
    <property type="gene ID" value="SMAR006226"/>
</dbReference>
<evidence type="ECO:0000256" key="3">
    <source>
        <dbReference type="SAM" id="MobiDB-lite"/>
    </source>
</evidence>
<dbReference type="InterPro" id="IPR052462">
    <property type="entry name" value="SLIRP/GR-RBP-like"/>
</dbReference>
<dbReference type="InterPro" id="IPR035979">
    <property type="entry name" value="RBD_domain_sf"/>
</dbReference>
<feature type="compositionally biased region" description="Basic residues" evidence="3">
    <location>
        <begin position="274"/>
        <end position="295"/>
    </location>
</feature>
<sequence length="295" mass="33797">MDDQYHVGAVAATLKSKSNKVCSKFADFFESNVSNKPSTDIDPQKEDEPEPKIERKPRKRKVNKDNLDADQKKTKKIKTDDPLIDLRTPTPDPKTSKKVAVIHKNFNPKRHNVNAFVKFETPESAESARQLNGHKLDGFVLRVDLASNKNQPNHKKSIFVGNLPFEIEENSLYEHFSEYGEVESVRIIRDKMSGIGKGFGYINFKSEDSVHLALKITAKPLEGRTLRVSRAMTREKLDEKKRRNIQSINKTSAKERNSLKGKRCDTFQGETAKLKVKKKKKKPQISKNKKIYFKD</sequence>
<dbReference type="OMA" id="FGPGMMN"/>
<dbReference type="Pfam" id="PF00076">
    <property type="entry name" value="RRM_1"/>
    <property type="match status" value="2"/>
</dbReference>
<dbReference type="InterPro" id="IPR000504">
    <property type="entry name" value="RRM_dom"/>
</dbReference>
<evidence type="ECO:0000256" key="1">
    <source>
        <dbReference type="ARBA" id="ARBA00022884"/>
    </source>
</evidence>
<dbReference type="CDD" id="cd12395">
    <property type="entry name" value="RRM2_RBM34"/>
    <property type="match status" value="1"/>
</dbReference>
<dbReference type="GO" id="GO:0003723">
    <property type="term" value="F:RNA binding"/>
    <property type="evidence" value="ECO:0007669"/>
    <property type="project" value="UniProtKB-UniRule"/>
</dbReference>
<dbReference type="Gene3D" id="3.30.70.330">
    <property type="match status" value="2"/>
</dbReference>
<feature type="compositionally biased region" description="Basic and acidic residues" evidence="3">
    <location>
        <begin position="63"/>
        <end position="76"/>
    </location>
</feature>
<dbReference type="EMBL" id="JH431678">
    <property type="status" value="NOT_ANNOTATED_CDS"/>
    <property type="molecule type" value="Genomic_DNA"/>
</dbReference>
<reference evidence="6" key="1">
    <citation type="submission" date="2011-05" db="EMBL/GenBank/DDBJ databases">
        <authorList>
            <person name="Richards S.R."/>
            <person name="Qu J."/>
            <person name="Jiang H."/>
            <person name="Jhangiani S.N."/>
            <person name="Agravi P."/>
            <person name="Goodspeed R."/>
            <person name="Gross S."/>
            <person name="Mandapat C."/>
            <person name="Jackson L."/>
            <person name="Mathew T."/>
            <person name="Pu L."/>
            <person name="Thornton R."/>
            <person name="Saada N."/>
            <person name="Wilczek-Boney K.B."/>
            <person name="Lee S."/>
            <person name="Kovar C."/>
            <person name="Wu Y."/>
            <person name="Scherer S.E."/>
            <person name="Worley K.C."/>
            <person name="Muzny D.M."/>
            <person name="Gibbs R."/>
        </authorList>
    </citation>
    <scope>NUCLEOTIDE SEQUENCE</scope>
    <source>
        <strain evidence="6">Brora</strain>
    </source>
</reference>
<reference evidence="5" key="2">
    <citation type="submission" date="2015-02" db="UniProtKB">
        <authorList>
            <consortium name="EnsemblMetazoa"/>
        </authorList>
    </citation>
    <scope>IDENTIFICATION</scope>
</reference>
<evidence type="ECO:0000259" key="4">
    <source>
        <dbReference type="PROSITE" id="PS50102"/>
    </source>
</evidence>
<feature type="region of interest" description="Disordered" evidence="3">
    <location>
        <begin position="272"/>
        <end position="295"/>
    </location>
</feature>
<dbReference type="AlphaFoldDB" id="T1IYB7"/>
<dbReference type="PROSITE" id="PS50102">
    <property type="entry name" value="RRM"/>
    <property type="match status" value="2"/>
</dbReference>
<evidence type="ECO:0000313" key="5">
    <source>
        <dbReference type="EnsemblMetazoa" id="SMAR006226-PA"/>
    </source>
</evidence>
<name>T1IYB7_STRMM</name>
<dbReference type="InterPro" id="IPR012677">
    <property type="entry name" value="Nucleotide-bd_a/b_plait_sf"/>
</dbReference>
<dbReference type="STRING" id="126957.T1IYB7"/>
<dbReference type="eggNOG" id="KOG0118">
    <property type="taxonomic scope" value="Eukaryota"/>
</dbReference>
<dbReference type="SUPFAM" id="SSF54928">
    <property type="entry name" value="RNA-binding domain, RBD"/>
    <property type="match status" value="2"/>
</dbReference>
<feature type="compositionally biased region" description="Basic and acidic residues" evidence="3">
    <location>
        <begin position="42"/>
        <end position="54"/>
    </location>
</feature>
<evidence type="ECO:0000313" key="6">
    <source>
        <dbReference type="Proteomes" id="UP000014500"/>
    </source>
</evidence>
<dbReference type="HOGENOM" id="CLU_944342_0_0_1"/>
<protein>
    <recommendedName>
        <fullName evidence="4">RRM domain-containing protein</fullName>
    </recommendedName>
</protein>
<organism evidence="5 6">
    <name type="scientific">Strigamia maritima</name>
    <name type="common">European centipede</name>
    <name type="synonym">Geophilus maritimus</name>
    <dbReference type="NCBI Taxonomy" id="126957"/>
    <lineage>
        <taxon>Eukaryota</taxon>
        <taxon>Metazoa</taxon>
        <taxon>Ecdysozoa</taxon>
        <taxon>Arthropoda</taxon>
        <taxon>Myriapoda</taxon>
        <taxon>Chilopoda</taxon>
        <taxon>Pleurostigmophora</taxon>
        <taxon>Geophilomorpha</taxon>
        <taxon>Linotaeniidae</taxon>
        <taxon>Strigamia</taxon>
    </lineage>
</organism>
<dbReference type="InterPro" id="IPR034221">
    <property type="entry name" value="RBM34_RRM2"/>
</dbReference>
<dbReference type="PhylomeDB" id="T1IYB7"/>